<dbReference type="EMBL" id="FOGQ01000004">
    <property type="protein sequence ID" value="SER88786.1"/>
    <property type="molecule type" value="Genomic_DNA"/>
</dbReference>
<dbReference type="AlphaFoldDB" id="A0A1H9SV29"/>
<dbReference type="GO" id="GO:0016491">
    <property type="term" value="F:oxidoreductase activity"/>
    <property type="evidence" value="ECO:0007669"/>
    <property type="project" value="UniProtKB-KW"/>
</dbReference>
<dbReference type="InterPro" id="IPR050129">
    <property type="entry name" value="Zn_alcohol_dh"/>
</dbReference>
<dbReference type="SUPFAM" id="SSF51735">
    <property type="entry name" value="NAD(P)-binding Rossmann-fold domains"/>
    <property type="match status" value="1"/>
</dbReference>
<sequence>MIESRRDVCEPGQRVVFSVAAVCGRCDNCQRGLTAKCRSVAKAGHERFDGPWPLSGTFATHMHVVKGQKASVVPDTVSDAVAATAGCAVATVMAVMEAAGPVAGRTVLVNGVGMLGLVAVADRLAPTAVGLHADVVLELSGVRRGVIDALGTLNVGGTAVLAGSVIPTAEVPLDPEWIVRGWRTVTGVHNYEPHHLDQAAEFLAEVDLPWDAILASPITLEELPAAFTRNDDHLRVVVKL</sequence>
<gene>
    <name evidence="4" type="ORF">SAMN05661109_01283</name>
</gene>
<reference evidence="5" key="1">
    <citation type="submission" date="2016-10" db="EMBL/GenBank/DDBJ databases">
        <authorList>
            <person name="Varghese N."/>
            <person name="Submissions S."/>
        </authorList>
    </citation>
    <scope>NUCLEOTIDE SEQUENCE [LARGE SCALE GENOMIC DNA]</scope>
    <source>
        <strain evidence="5">DSM 20524</strain>
    </source>
</reference>
<evidence type="ECO:0000313" key="5">
    <source>
        <dbReference type="Proteomes" id="UP000198929"/>
    </source>
</evidence>
<dbReference type="Proteomes" id="UP000198929">
    <property type="component" value="Unassembled WGS sequence"/>
</dbReference>
<accession>A0A1H9SV29</accession>
<evidence type="ECO:0000256" key="2">
    <source>
        <dbReference type="ARBA" id="ARBA00023002"/>
    </source>
</evidence>
<dbReference type="PANTHER" id="PTHR43401:SF2">
    <property type="entry name" value="L-THREONINE 3-DEHYDROGENASE"/>
    <property type="match status" value="1"/>
</dbReference>
<dbReference type="InterPro" id="IPR011032">
    <property type="entry name" value="GroES-like_sf"/>
</dbReference>
<evidence type="ECO:0000313" key="4">
    <source>
        <dbReference type="EMBL" id="SER88786.1"/>
    </source>
</evidence>
<dbReference type="Gene3D" id="3.40.50.720">
    <property type="entry name" value="NAD(P)-binding Rossmann-like Domain"/>
    <property type="match status" value="2"/>
</dbReference>
<dbReference type="STRING" id="1121357.SAMN05661109_01283"/>
<dbReference type="SUPFAM" id="SSF50129">
    <property type="entry name" value="GroES-like"/>
    <property type="match status" value="1"/>
</dbReference>
<evidence type="ECO:0000259" key="3">
    <source>
        <dbReference type="Pfam" id="PF08240"/>
    </source>
</evidence>
<feature type="domain" description="Alcohol dehydrogenase-like N-terminal" evidence="3">
    <location>
        <begin position="9"/>
        <end position="66"/>
    </location>
</feature>
<dbReference type="InterPro" id="IPR036291">
    <property type="entry name" value="NAD(P)-bd_dom_sf"/>
</dbReference>
<dbReference type="PANTHER" id="PTHR43401">
    <property type="entry name" value="L-THREONINE 3-DEHYDROGENASE"/>
    <property type="match status" value="1"/>
</dbReference>
<name>A0A1H9SV29_9CORY</name>
<dbReference type="Pfam" id="PF08240">
    <property type="entry name" value="ADH_N"/>
    <property type="match status" value="1"/>
</dbReference>
<protein>
    <submittedName>
        <fullName evidence="4">Threonine dehydrogenase</fullName>
    </submittedName>
</protein>
<dbReference type="Gene3D" id="3.90.180.10">
    <property type="entry name" value="Medium-chain alcohol dehydrogenases, catalytic domain"/>
    <property type="match status" value="2"/>
</dbReference>
<proteinExistence type="predicted"/>
<dbReference type="InterPro" id="IPR013154">
    <property type="entry name" value="ADH-like_N"/>
</dbReference>
<organism evidence="4 5">
    <name type="scientific">Corynebacterium cystitidis DSM 20524</name>
    <dbReference type="NCBI Taxonomy" id="1121357"/>
    <lineage>
        <taxon>Bacteria</taxon>
        <taxon>Bacillati</taxon>
        <taxon>Actinomycetota</taxon>
        <taxon>Actinomycetes</taxon>
        <taxon>Mycobacteriales</taxon>
        <taxon>Corynebacteriaceae</taxon>
        <taxon>Corynebacterium</taxon>
    </lineage>
</organism>
<keyword evidence="5" id="KW-1185">Reference proteome</keyword>
<evidence type="ECO:0000256" key="1">
    <source>
        <dbReference type="ARBA" id="ARBA00001947"/>
    </source>
</evidence>
<keyword evidence="2" id="KW-0560">Oxidoreductase</keyword>
<comment type="cofactor">
    <cofactor evidence="1">
        <name>Zn(2+)</name>
        <dbReference type="ChEBI" id="CHEBI:29105"/>
    </cofactor>
</comment>